<reference evidence="5" key="1">
    <citation type="submission" date="2018-02" db="EMBL/GenBank/DDBJ databases">
        <authorList>
            <person name="Cohen D.B."/>
            <person name="Kent A.D."/>
        </authorList>
    </citation>
    <scope>NUCLEOTIDE SEQUENCE</scope>
</reference>
<proteinExistence type="predicted"/>
<evidence type="ECO:0000313" key="5">
    <source>
        <dbReference type="EMBL" id="SPD18445.1"/>
    </source>
</evidence>
<feature type="compositionally biased region" description="Low complexity" evidence="2">
    <location>
        <begin position="1"/>
        <end position="24"/>
    </location>
</feature>
<feature type="region of interest" description="Disordered" evidence="2">
    <location>
        <begin position="1"/>
        <end position="49"/>
    </location>
</feature>
<protein>
    <recommendedName>
        <fullName evidence="6">BED-type domain-containing protein</fullName>
    </recommendedName>
</protein>
<dbReference type="SUPFAM" id="SSF53098">
    <property type="entry name" value="Ribonuclease H-like"/>
    <property type="match status" value="1"/>
</dbReference>
<dbReference type="Pfam" id="PF05699">
    <property type="entry name" value="Dimer_Tnp_hAT"/>
    <property type="match status" value="1"/>
</dbReference>
<sequence length="540" mass="61746">MSTHETIGSSNPSSSSTPIGSSESPLTVDKDNGTPCSSPLPMDAQIDGQTKNEDVEGMGKLKSSMWNHFKKRKIDGVFKVVCNYCSRHLGGDSKNGTRHLHNHYKRCPRRTIKDIRQQILVQEQNKKNSTASLSPYHFDQDVSRKELANMIILHDTNDAVINIIIDKLQRSSLVMRGSMLHMRCAAHVLNLIVQDGLSVIGPCIEKVRDSVGFWTASTKRRQRFEETRQQLHIECTKELALDCKTRWNSTYLMLSVAIEYQDVFFRLKQRESAYNCMPSEEDWEIANDICQRLSLFYKVTEVFSGTSYPTANLFFPKVCEIKIALNLWFTSTNDVIRSMAFRMLEKFDSYWNVIHGVMAVATILDPRYKIELLEYYFPIIYGDQADDEIQRIRDICYEMLRDYNSERMGKEANRGTCASEDVVAIDDSLVNLDNFVSKKNKGGNTKLELDRYLEDDLMPRTLDFDILTWWKANGPKYPTLQRIARDILAIPVSTVASESAFSTSTSSTKEEDMDIQNILDDYDDEDESGVTRVEESGNDS</sequence>
<dbReference type="GO" id="GO:0003677">
    <property type="term" value="F:DNA binding"/>
    <property type="evidence" value="ECO:0007669"/>
    <property type="project" value="UniProtKB-KW"/>
</dbReference>
<dbReference type="PANTHER" id="PTHR46481">
    <property type="entry name" value="ZINC FINGER BED DOMAIN-CONTAINING PROTEIN 4"/>
    <property type="match status" value="1"/>
</dbReference>
<evidence type="ECO:0000256" key="1">
    <source>
        <dbReference type="ARBA" id="ARBA00023125"/>
    </source>
</evidence>
<gene>
    <name evidence="5" type="ORF">FSB_LOCUS46327</name>
</gene>
<dbReference type="InterPro" id="IPR036236">
    <property type="entry name" value="Znf_C2H2_sf"/>
</dbReference>
<keyword evidence="1" id="KW-0238">DNA-binding</keyword>
<dbReference type="PANTHER" id="PTHR46481:SF11">
    <property type="entry name" value="ZINC FINGER BED DOMAIN-CONTAINING PROTEIN RICESLEEPER 2-LIKE"/>
    <property type="match status" value="1"/>
</dbReference>
<dbReference type="SUPFAM" id="SSF57667">
    <property type="entry name" value="beta-beta-alpha zinc fingers"/>
    <property type="match status" value="1"/>
</dbReference>
<dbReference type="InterPro" id="IPR008906">
    <property type="entry name" value="HATC_C_dom"/>
</dbReference>
<accession>A0A2N9I292</accession>
<dbReference type="SMART" id="SM00614">
    <property type="entry name" value="ZnF_BED"/>
    <property type="match status" value="1"/>
</dbReference>
<evidence type="ECO:0000259" key="4">
    <source>
        <dbReference type="Pfam" id="PF14372"/>
    </source>
</evidence>
<feature type="domain" description="HAT C-terminal dimerisation" evidence="3">
    <location>
        <begin position="448"/>
        <end position="514"/>
    </location>
</feature>
<dbReference type="AlphaFoldDB" id="A0A2N9I292"/>
<name>A0A2N9I292_FAGSY</name>
<evidence type="ECO:0000259" key="3">
    <source>
        <dbReference type="Pfam" id="PF05699"/>
    </source>
</evidence>
<dbReference type="InterPro" id="IPR025525">
    <property type="entry name" value="hAT-like_transposase_RNase-H"/>
</dbReference>
<evidence type="ECO:0008006" key="6">
    <source>
        <dbReference type="Google" id="ProtNLM"/>
    </source>
</evidence>
<dbReference type="EMBL" id="OIVN01004626">
    <property type="protein sequence ID" value="SPD18445.1"/>
    <property type="molecule type" value="Genomic_DNA"/>
</dbReference>
<evidence type="ECO:0000256" key="2">
    <source>
        <dbReference type="SAM" id="MobiDB-lite"/>
    </source>
</evidence>
<dbReference type="InterPro" id="IPR012337">
    <property type="entry name" value="RNaseH-like_sf"/>
</dbReference>
<feature type="domain" description="hAT-like transposase RNase-H fold" evidence="4">
    <location>
        <begin position="304"/>
        <end position="403"/>
    </location>
</feature>
<dbReference type="GO" id="GO:0046983">
    <property type="term" value="F:protein dimerization activity"/>
    <property type="evidence" value="ECO:0007669"/>
    <property type="project" value="InterPro"/>
</dbReference>
<feature type="region of interest" description="Disordered" evidence="2">
    <location>
        <begin position="520"/>
        <end position="540"/>
    </location>
</feature>
<organism evidence="5">
    <name type="scientific">Fagus sylvatica</name>
    <name type="common">Beechnut</name>
    <dbReference type="NCBI Taxonomy" id="28930"/>
    <lineage>
        <taxon>Eukaryota</taxon>
        <taxon>Viridiplantae</taxon>
        <taxon>Streptophyta</taxon>
        <taxon>Embryophyta</taxon>
        <taxon>Tracheophyta</taxon>
        <taxon>Spermatophyta</taxon>
        <taxon>Magnoliopsida</taxon>
        <taxon>eudicotyledons</taxon>
        <taxon>Gunneridae</taxon>
        <taxon>Pentapetalae</taxon>
        <taxon>rosids</taxon>
        <taxon>fabids</taxon>
        <taxon>Fagales</taxon>
        <taxon>Fagaceae</taxon>
        <taxon>Fagus</taxon>
    </lineage>
</organism>
<dbReference type="Pfam" id="PF14372">
    <property type="entry name" value="hAT-like_RNase-H"/>
    <property type="match status" value="1"/>
</dbReference>
<dbReference type="InterPro" id="IPR052035">
    <property type="entry name" value="ZnF_BED_domain_contain"/>
</dbReference>